<dbReference type="GO" id="GO:0016301">
    <property type="term" value="F:kinase activity"/>
    <property type="evidence" value="ECO:0007669"/>
    <property type="project" value="UniProtKB-KW"/>
</dbReference>
<proteinExistence type="predicted"/>
<dbReference type="SUPFAM" id="SSF55073">
    <property type="entry name" value="Nucleotide cyclase"/>
    <property type="match status" value="1"/>
</dbReference>
<dbReference type="Gene3D" id="3.30.70.270">
    <property type="match status" value="1"/>
</dbReference>
<dbReference type="InterPro" id="IPR033479">
    <property type="entry name" value="dCache_1"/>
</dbReference>
<keyword evidence="17" id="KW-1185">Reference proteome</keyword>
<evidence type="ECO:0000256" key="12">
    <source>
        <dbReference type="SAM" id="Phobius"/>
    </source>
</evidence>
<evidence type="ECO:0000259" key="13">
    <source>
        <dbReference type="PROSITE" id="PS50112"/>
    </source>
</evidence>
<dbReference type="InterPro" id="IPR052163">
    <property type="entry name" value="DGC-Regulatory_Protein"/>
</dbReference>
<evidence type="ECO:0000256" key="2">
    <source>
        <dbReference type="ARBA" id="ARBA00022475"/>
    </source>
</evidence>
<dbReference type="Proteomes" id="UP000001235">
    <property type="component" value="Chromosome"/>
</dbReference>
<dbReference type="Pfam" id="PF13426">
    <property type="entry name" value="PAS_9"/>
    <property type="match status" value="1"/>
</dbReference>
<keyword evidence="9 12" id="KW-1133">Transmembrane helix</keyword>
<feature type="transmembrane region" description="Helical" evidence="12">
    <location>
        <begin position="12"/>
        <end position="30"/>
    </location>
</feature>
<dbReference type="PROSITE" id="PS50887">
    <property type="entry name" value="GGDEF"/>
    <property type="match status" value="1"/>
</dbReference>
<dbReference type="CDD" id="cd12912">
    <property type="entry name" value="PDC2_MCP_like"/>
    <property type="match status" value="1"/>
</dbReference>
<keyword evidence="8" id="KW-0067">ATP-binding</keyword>
<dbReference type="InterPro" id="IPR001610">
    <property type="entry name" value="PAC"/>
</dbReference>
<dbReference type="STRING" id="395494.Galf_1548"/>
<dbReference type="SMART" id="SM00086">
    <property type="entry name" value="PAC"/>
    <property type="match status" value="1"/>
</dbReference>
<evidence type="ECO:0000256" key="6">
    <source>
        <dbReference type="ARBA" id="ARBA00022741"/>
    </source>
</evidence>
<dbReference type="KEGG" id="gca:Galf_1548"/>
<keyword evidence="5 12" id="KW-0812">Transmembrane</keyword>
<dbReference type="AlphaFoldDB" id="D9SGC0"/>
<evidence type="ECO:0000256" key="10">
    <source>
        <dbReference type="ARBA" id="ARBA00023012"/>
    </source>
</evidence>
<protein>
    <submittedName>
        <fullName evidence="16">Diguanylate cyclase with PAS/PAC sensor</fullName>
    </submittedName>
</protein>
<sequence length="704" mass="79035">MKPFKSSFALKLTGFMLAISVLPLLVFQLFSYGSVRHTVFDEAVRNNLLLLSNQRDYLNLQMEQINGLATNLGSVDAINQVLSASGNQSSYDLLATKARIGYVLSGYSNLKGLVSIDLFTLNGTQYHVGDTLNIDSVRSELRDQLMQKTLGATQQLMWHGVEDNVNASSSNKKVIVATKTINRADARSAEHVGMLVINFSTDYLYRHFSQLDLGKGAYLMVIDAQNRLIYHPTKNFIGQFVEKDLGNFLKGDTGSLEMRLDNRDVVFSYSHIPDKNWYVVSVVPYGTLMSSIQSVERIGIALLSLIFLLIALFIRAYLQRVVMPIRAISEGFRLFQSNGLDEHWRLGKFRTLQEISDLVNWFNSFLDMMAVHHRAQTDLRIAATAFESQEGMLITDADCVILRVNHAFSAITGYSAEEVVGKKVSILKSERHNREFYAAIWESINQNGGWQGEIWNRRKNGEMYPEWLTITAVKDNEGGVTHYVGTKTDISPRKAAEEEIRHLAFYDTLTHLPNRRLLHDRLLRTIASNHRSGNYSALMFLDMDNFKPLNDQYGHDVGDLLLIEVARRIESCIRDTDTVARFGGDEFVVMIGELVAEKTAALMQVEIVAEKIRISLAETYRLGRPVQGSENTIVEHHCSSSIGVVLFLDNSLDEILKCADIAMYRAKDAGRNMISYYDKGNENGNLIMAEPPVIGPVAAESVAG</sequence>
<dbReference type="Pfam" id="PF02743">
    <property type="entry name" value="dCache_1"/>
    <property type="match status" value="1"/>
</dbReference>
<evidence type="ECO:0000256" key="8">
    <source>
        <dbReference type="ARBA" id="ARBA00022840"/>
    </source>
</evidence>
<keyword evidence="6" id="KW-0547">Nucleotide-binding</keyword>
<keyword evidence="7" id="KW-0418">Kinase</keyword>
<dbReference type="InterPro" id="IPR029151">
    <property type="entry name" value="Sensor-like_sf"/>
</dbReference>
<evidence type="ECO:0000256" key="9">
    <source>
        <dbReference type="ARBA" id="ARBA00022989"/>
    </source>
</evidence>
<dbReference type="PANTHER" id="PTHR46663">
    <property type="entry name" value="DIGUANYLATE CYCLASE DGCT-RELATED"/>
    <property type="match status" value="1"/>
</dbReference>
<dbReference type="Pfam" id="PF00990">
    <property type="entry name" value="GGDEF"/>
    <property type="match status" value="1"/>
</dbReference>
<dbReference type="InterPro" id="IPR000014">
    <property type="entry name" value="PAS"/>
</dbReference>
<feature type="domain" description="GGDEF" evidence="15">
    <location>
        <begin position="534"/>
        <end position="679"/>
    </location>
</feature>
<dbReference type="HOGENOM" id="CLU_391700_0_0_4"/>
<dbReference type="SMART" id="SM00267">
    <property type="entry name" value="GGDEF"/>
    <property type="match status" value="1"/>
</dbReference>
<accession>D9SGC0</accession>
<gene>
    <name evidence="16" type="ordered locus">Galf_1548</name>
</gene>
<evidence type="ECO:0000256" key="3">
    <source>
        <dbReference type="ARBA" id="ARBA00022553"/>
    </source>
</evidence>
<dbReference type="InterPro" id="IPR035965">
    <property type="entry name" value="PAS-like_dom_sf"/>
</dbReference>
<feature type="domain" description="PAS" evidence="13">
    <location>
        <begin position="375"/>
        <end position="422"/>
    </location>
</feature>
<evidence type="ECO:0000313" key="16">
    <source>
        <dbReference type="EMBL" id="ADL55567.1"/>
    </source>
</evidence>
<dbReference type="eggNOG" id="COG2199">
    <property type="taxonomic scope" value="Bacteria"/>
</dbReference>
<evidence type="ECO:0000256" key="1">
    <source>
        <dbReference type="ARBA" id="ARBA00004651"/>
    </source>
</evidence>
<evidence type="ECO:0000256" key="11">
    <source>
        <dbReference type="ARBA" id="ARBA00023136"/>
    </source>
</evidence>
<evidence type="ECO:0000313" key="17">
    <source>
        <dbReference type="Proteomes" id="UP000001235"/>
    </source>
</evidence>
<comment type="subcellular location">
    <subcellularLocation>
        <location evidence="1">Cell membrane</location>
        <topology evidence="1">Multi-pass membrane protein</topology>
    </subcellularLocation>
</comment>
<evidence type="ECO:0000256" key="5">
    <source>
        <dbReference type="ARBA" id="ARBA00022692"/>
    </source>
</evidence>
<dbReference type="NCBIfam" id="TIGR00254">
    <property type="entry name" value="GGDEF"/>
    <property type="match status" value="1"/>
</dbReference>
<name>D9SGC0_GALCS</name>
<evidence type="ECO:0000259" key="14">
    <source>
        <dbReference type="PROSITE" id="PS50113"/>
    </source>
</evidence>
<dbReference type="PANTHER" id="PTHR46663:SF3">
    <property type="entry name" value="SLL0267 PROTEIN"/>
    <property type="match status" value="1"/>
</dbReference>
<feature type="domain" description="PAC" evidence="14">
    <location>
        <begin position="450"/>
        <end position="502"/>
    </location>
</feature>
<keyword evidence="4" id="KW-0808">Transferase</keyword>
<reference evidence="16 17" key="1">
    <citation type="submission" date="2010-08" db="EMBL/GenBank/DDBJ databases">
        <title>Complete sequence of Gallionella capsiferriformans ES-2.</title>
        <authorList>
            <consortium name="US DOE Joint Genome Institute"/>
            <person name="Lucas S."/>
            <person name="Copeland A."/>
            <person name="Lapidus A."/>
            <person name="Cheng J.-F."/>
            <person name="Bruce D."/>
            <person name="Goodwin L."/>
            <person name="Pitluck S."/>
            <person name="Chertkov O."/>
            <person name="Davenport K.W."/>
            <person name="Detter J.C."/>
            <person name="Han C."/>
            <person name="Tapia R."/>
            <person name="Land M."/>
            <person name="Hauser L."/>
            <person name="Chang Y.-J."/>
            <person name="Jeffries C."/>
            <person name="Kyrpides N."/>
            <person name="Ivanova N."/>
            <person name="Mikhailova N."/>
            <person name="Shelobolina E.S."/>
            <person name="Picardal F."/>
            <person name="Roden E."/>
            <person name="Emerson D."/>
            <person name="Woyke T."/>
        </authorList>
    </citation>
    <scope>NUCLEOTIDE SEQUENCE [LARGE SCALE GENOMIC DNA]</scope>
    <source>
        <strain evidence="16 17">ES-2</strain>
    </source>
</reference>
<dbReference type="SUPFAM" id="SSF103190">
    <property type="entry name" value="Sensory domain-like"/>
    <property type="match status" value="1"/>
</dbReference>
<dbReference type="Gene3D" id="3.30.450.20">
    <property type="entry name" value="PAS domain"/>
    <property type="match status" value="2"/>
</dbReference>
<organism evidence="16 17">
    <name type="scientific">Gallionella capsiferriformans (strain ES-2)</name>
    <name type="common">Gallionella ferruginea capsiferriformans (strain ES-2)</name>
    <dbReference type="NCBI Taxonomy" id="395494"/>
    <lineage>
        <taxon>Bacteria</taxon>
        <taxon>Pseudomonadati</taxon>
        <taxon>Pseudomonadota</taxon>
        <taxon>Betaproteobacteria</taxon>
        <taxon>Nitrosomonadales</taxon>
        <taxon>Gallionellaceae</taxon>
        <taxon>Gallionella</taxon>
    </lineage>
</organism>
<dbReference type="GO" id="GO:0005524">
    <property type="term" value="F:ATP binding"/>
    <property type="evidence" value="ECO:0007669"/>
    <property type="project" value="UniProtKB-KW"/>
</dbReference>
<keyword evidence="11 12" id="KW-0472">Membrane</keyword>
<dbReference type="InterPro" id="IPR000160">
    <property type="entry name" value="GGDEF_dom"/>
</dbReference>
<dbReference type="PROSITE" id="PS50113">
    <property type="entry name" value="PAC"/>
    <property type="match status" value="1"/>
</dbReference>
<dbReference type="CDD" id="cd00130">
    <property type="entry name" value="PAS"/>
    <property type="match status" value="1"/>
</dbReference>
<keyword evidence="2" id="KW-1003">Cell membrane</keyword>
<dbReference type="SMART" id="SM00091">
    <property type="entry name" value="PAS"/>
    <property type="match status" value="1"/>
</dbReference>
<dbReference type="InterPro" id="IPR000700">
    <property type="entry name" value="PAS-assoc_C"/>
</dbReference>
<dbReference type="GO" id="GO:0000160">
    <property type="term" value="P:phosphorelay signal transduction system"/>
    <property type="evidence" value="ECO:0007669"/>
    <property type="project" value="UniProtKB-KW"/>
</dbReference>
<dbReference type="SUPFAM" id="SSF55785">
    <property type="entry name" value="PYP-like sensor domain (PAS domain)"/>
    <property type="match status" value="1"/>
</dbReference>
<dbReference type="NCBIfam" id="TIGR00229">
    <property type="entry name" value="sensory_box"/>
    <property type="match status" value="1"/>
</dbReference>
<evidence type="ECO:0000256" key="7">
    <source>
        <dbReference type="ARBA" id="ARBA00022777"/>
    </source>
</evidence>
<dbReference type="GO" id="GO:0005886">
    <property type="term" value="C:plasma membrane"/>
    <property type="evidence" value="ECO:0007669"/>
    <property type="project" value="UniProtKB-SubCell"/>
</dbReference>
<dbReference type="PROSITE" id="PS50112">
    <property type="entry name" value="PAS"/>
    <property type="match status" value="1"/>
</dbReference>
<dbReference type="CDD" id="cd01949">
    <property type="entry name" value="GGDEF"/>
    <property type="match status" value="1"/>
</dbReference>
<keyword evidence="3" id="KW-0597">Phosphoprotein</keyword>
<feature type="transmembrane region" description="Helical" evidence="12">
    <location>
        <begin position="298"/>
        <end position="318"/>
    </location>
</feature>
<evidence type="ECO:0000259" key="15">
    <source>
        <dbReference type="PROSITE" id="PS50887"/>
    </source>
</evidence>
<dbReference type="EMBL" id="CP002159">
    <property type="protein sequence ID" value="ADL55567.1"/>
    <property type="molecule type" value="Genomic_DNA"/>
</dbReference>
<keyword evidence="10" id="KW-0902">Two-component regulatory system</keyword>
<evidence type="ECO:0000256" key="4">
    <source>
        <dbReference type="ARBA" id="ARBA00022679"/>
    </source>
</evidence>
<dbReference type="InterPro" id="IPR029787">
    <property type="entry name" value="Nucleotide_cyclase"/>
</dbReference>
<dbReference type="InterPro" id="IPR043128">
    <property type="entry name" value="Rev_trsase/Diguanyl_cyclase"/>
</dbReference>